<evidence type="ECO:0000313" key="7">
    <source>
        <dbReference type="Proteomes" id="UP000032068"/>
    </source>
</evidence>
<keyword evidence="3" id="KW-0804">Transcription</keyword>
<dbReference type="Proteomes" id="UP000032068">
    <property type="component" value="Unassembled WGS sequence"/>
</dbReference>
<dbReference type="InterPro" id="IPR036271">
    <property type="entry name" value="Tet_transcr_reg_TetR-rel_C_sf"/>
</dbReference>
<dbReference type="PANTHER" id="PTHR47506:SF1">
    <property type="entry name" value="HTH-TYPE TRANSCRIPTIONAL REGULATOR YJDC"/>
    <property type="match status" value="1"/>
</dbReference>
<dbReference type="SUPFAM" id="SSF48498">
    <property type="entry name" value="Tetracyclin repressor-like, C-terminal domain"/>
    <property type="match status" value="1"/>
</dbReference>
<dbReference type="OrthoDB" id="270177at2"/>
<dbReference type="InterPro" id="IPR001647">
    <property type="entry name" value="HTH_TetR"/>
</dbReference>
<name>A0A0D0J0C3_9PSED</name>
<keyword evidence="1" id="KW-0805">Transcription regulation</keyword>
<dbReference type="InterPro" id="IPR009057">
    <property type="entry name" value="Homeodomain-like_sf"/>
</dbReference>
<dbReference type="Pfam" id="PF00440">
    <property type="entry name" value="TetR_N"/>
    <property type="match status" value="1"/>
</dbReference>
<evidence type="ECO:0000256" key="1">
    <source>
        <dbReference type="ARBA" id="ARBA00023015"/>
    </source>
</evidence>
<dbReference type="EMBL" id="JXQW01000117">
    <property type="protein sequence ID" value="KIP88758.1"/>
    <property type="molecule type" value="Genomic_DNA"/>
</dbReference>
<keyword evidence="2 4" id="KW-0238">DNA-binding</keyword>
<dbReference type="PROSITE" id="PS50977">
    <property type="entry name" value="HTH_TETR_2"/>
    <property type="match status" value="1"/>
</dbReference>
<proteinExistence type="predicted"/>
<evidence type="ECO:0000256" key="3">
    <source>
        <dbReference type="ARBA" id="ARBA00023163"/>
    </source>
</evidence>
<sequence length="202" mass="22393">MVMTRQFDEESVLDAAVAQFWTYGLQATSMADLAKATGVQRGSLYHAYGGKEQIFCLAFKRYRANLLEESNAALIADNAYEALDRFLKASISRMVCNSPARGCFTSRTAFSAPTLSEEVLSLLQTLINAQEALLVKAMSDPRFKKDLILSPEDTAKLVICFTRGLAVIERIKGDPHYLEGNAQSLLNALIRKDGHKDFSIYP</sequence>
<dbReference type="AlphaFoldDB" id="A0A0D0J0C3"/>
<feature type="domain" description="HTH tetR-type" evidence="5">
    <location>
        <begin position="6"/>
        <end position="66"/>
    </location>
</feature>
<dbReference type="GO" id="GO:0003677">
    <property type="term" value="F:DNA binding"/>
    <property type="evidence" value="ECO:0007669"/>
    <property type="project" value="UniProtKB-UniRule"/>
</dbReference>
<reference evidence="6 7" key="1">
    <citation type="submission" date="2014-12" db="EMBL/GenBank/DDBJ databases">
        <title>16Stimator: statistical estimation of ribosomal gene copy numbers from draft genome assemblies.</title>
        <authorList>
            <person name="Perisin M.A."/>
            <person name="Vetter M."/>
            <person name="Gilbert J.A."/>
            <person name="Bergelson J."/>
        </authorList>
    </citation>
    <scope>NUCLEOTIDE SEQUENCE [LARGE SCALE GENOMIC DNA]</scope>
    <source>
        <strain evidence="6 7">MEJ086</strain>
    </source>
</reference>
<evidence type="ECO:0000313" key="6">
    <source>
        <dbReference type="EMBL" id="KIP88758.1"/>
    </source>
</evidence>
<feature type="DNA-binding region" description="H-T-H motif" evidence="4">
    <location>
        <begin position="29"/>
        <end position="48"/>
    </location>
</feature>
<dbReference type="PRINTS" id="PR00455">
    <property type="entry name" value="HTHTETR"/>
</dbReference>
<comment type="caution">
    <text evidence="6">The sequence shown here is derived from an EMBL/GenBank/DDBJ whole genome shotgun (WGS) entry which is preliminary data.</text>
</comment>
<dbReference type="PANTHER" id="PTHR47506">
    <property type="entry name" value="TRANSCRIPTIONAL REGULATORY PROTEIN"/>
    <property type="match status" value="1"/>
</dbReference>
<organism evidence="6 7">
    <name type="scientific">Pseudomonas fulva</name>
    <dbReference type="NCBI Taxonomy" id="47880"/>
    <lineage>
        <taxon>Bacteria</taxon>
        <taxon>Pseudomonadati</taxon>
        <taxon>Pseudomonadota</taxon>
        <taxon>Gammaproteobacteria</taxon>
        <taxon>Pseudomonadales</taxon>
        <taxon>Pseudomonadaceae</taxon>
        <taxon>Pseudomonas</taxon>
    </lineage>
</organism>
<protein>
    <recommendedName>
        <fullName evidence="5">HTH tetR-type domain-containing protein</fullName>
    </recommendedName>
</protein>
<dbReference type="Gene3D" id="1.10.10.60">
    <property type="entry name" value="Homeodomain-like"/>
    <property type="match status" value="1"/>
</dbReference>
<dbReference type="SUPFAM" id="SSF46689">
    <property type="entry name" value="Homeodomain-like"/>
    <property type="match status" value="1"/>
</dbReference>
<accession>A0A0D0J0C3</accession>
<evidence type="ECO:0000259" key="5">
    <source>
        <dbReference type="PROSITE" id="PS50977"/>
    </source>
</evidence>
<gene>
    <name evidence="6" type="ORF">RU08_24620</name>
</gene>
<evidence type="ECO:0000256" key="2">
    <source>
        <dbReference type="ARBA" id="ARBA00023125"/>
    </source>
</evidence>
<evidence type="ECO:0000256" key="4">
    <source>
        <dbReference type="PROSITE-ProRule" id="PRU00335"/>
    </source>
</evidence>
<dbReference type="Gene3D" id="1.10.357.10">
    <property type="entry name" value="Tetracycline Repressor, domain 2"/>
    <property type="match status" value="1"/>
</dbReference>